<evidence type="ECO:0000313" key="9">
    <source>
        <dbReference type="Proteomes" id="UP000193642"/>
    </source>
</evidence>
<dbReference type="Pfam" id="PF01189">
    <property type="entry name" value="Methyltr_RsmB-F"/>
    <property type="match status" value="1"/>
</dbReference>
<dbReference type="Gene3D" id="3.40.50.150">
    <property type="entry name" value="Vaccinia Virus protein VP39"/>
    <property type="match status" value="1"/>
</dbReference>
<dbReference type="InterPro" id="IPR049561">
    <property type="entry name" value="NSUN5_7_fdxn-like"/>
</dbReference>
<feature type="binding site" evidence="6">
    <location>
        <position position="311"/>
    </location>
    <ligand>
        <name>S-adenosyl-L-methionine</name>
        <dbReference type="ChEBI" id="CHEBI:59789"/>
    </ligand>
</feature>
<dbReference type="InterPro" id="IPR029063">
    <property type="entry name" value="SAM-dependent_MTases_sf"/>
</dbReference>
<evidence type="ECO:0000256" key="1">
    <source>
        <dbReference type="ARBA" id="ARBA00022603"/>
    </source>
</evidence>
<dbReference type="EMBL" id="MCGO01000006">
    <property type="protein sequence ID" value="ORY50935.1"/>
    <property type="molecule type" value="Genomic_DNA"/>
</dbReference>
<evidence type="ECO:0000256" key="3">
    <source>
        <dbReference type="ARBA" id="ARBA00022691"/>
    </source>
</evidence>
<keyword evidence="2 6" id="KW-0808">Transferase</keyword>
<dbReference type="InterPro" id="IPR048889">
    <property type="entry name" value="NSUN5_RCM1_N"/>
</dbReference>
<dbReference type="Gene3D" id="3.30.70.1170">
    <property type="entry name" value="Sun protein, domain 3"/>
    <property type="match status" value="1"/>
</dbReference>
<dbReference type="InterPro" id="IPR049560">
    <property type="entry name" value="MeTrfase_RsmB-F_NOP2_cat"/>
</dbReference>
<dbReference type="GO" id="GO:0003723">
    <property type="term" value="F:RNA binding"/>
    <property type="evidence" value="ECO:0007669"/>
    <property type="project" value="UniProtKB-UniRule"/>
</dbReference>
<organism evidence="8 9">
    <name type="scientific">Rhizoclosmatium globosum</name>
    <dbReference type="NCBI Taxonomy" id="329046"/>
    <lineage>
        <taxon>Eukaryota</taxon>
        <taxon>Fungi</taxon>
        <taxon>Fungi incertae sedis</taxon>
        <taxon>Chytridiomycota</taxon>
        <taxon>Chytridiomycota incertae sedis</taxon>
        <taxon>Chytridiomycetes</taxon>
        <taxon>Chytridiales</taxon>
        <taxon>Chytriomycetaceae</taxon>
        <taxon>Rhizoclosmatium</taxon>
    </lineage>
</organism>
<feature type="domain" description="SAM-dependent MTase RsmB/NOP-type" evidence="7">
    <location>
        <begin position="134"/>
        <end position="444"/>
    </location>
</feature>
<keyword evidence="3 6" id="KW-0949">S-adenosyl-L-methionine</keyword>
<dbReference type="PROSITE" id="PS51686">
    <property type="entry name" value="SAM_MT_RSMB_NOP"/>
    <property type="match status" value="1"/>
</dbReference>
<proteinExistence type="inferred from homology"/>
<evidence type="ECO:0000256" key="6">
    <source>
        <dbReference type="PROSITE-ProRule" id="PRU01023"/>
    </source>
</evidence>
<dbReference type="Proteomes" id="UP000193642">
    <property type="component" value="Unassembled WGS sequence"/>
</dbReference>
<dbReference type="InterPro" id="IPR023267">
    <property type="entry name" value="RCMT"/>
</dbReference>
<dbReference type="GO" id="GO:0005730">
    <property type="term" value="C:nucleolus"/>
    <property type="evidence" value="ECO:0007669"/>
    <property type="project" value="TreeGrafter"/>
</dbReference>
<sequence length="444" mass="49585">MSTLQLHATAARVVEQCLSNQKNLSIRRIVEGVCQAATDKERKAVFAIVCQVLKYKEPVSTIIANSGINPSALKGKKSSIYLVLIYELLFGKGFKSAPSQLRNLVIPHKTRLTAELAKLKIKRRAVKNEDLIPEHIRNAVVLPRFARVNTLVTTMDQCLKDLAKNGYELIEYEDGMDLSKLKLTMVKDPHIPSLLVLPPNSDFHNHELLLKGHIILQDKASCFPAFILNPPKNATVIDGCAAPGNKTSQLSMIMNNTGTIHAFDKDSARLQTLIKLTGRSGCKNITPKRMSFLDVDPNDKMYAGVEYILLDPSCSGSGITRRLDHLLIQSDTATAEEEELDENGGIVSGEARIKALADFQVEVLMHAFKFKKVKKVAYSTCSKHREENEGVVERVLALQSDFKLVKNVFPEWKRRGVDGFEEVIRTLPEEDNCIGFFVALFERK</sequence>
<comment type="caution">
    <text evidence="8">The sequence shown here is derived from an EMBL/GenBank/DDBJ whole genome shotgun (WGS) entry which is preliminary data.</text>
</comment>
<dbReference type="FunFam" id="3.40.50.150:FF:000164">
    <property type="entry name" value="Methyltransferase NSUN5, putative"/>
    <property type="match status" value="1"/>
</dbReference>
<dbReference type="GO" id="GO:0070475">
    <property type="term" value="P:rRNA base methylation"/>
    <property type="evidence" value="ECO:0007669"/>
    <property type="project" value="TreeGrafter"/>
</dbReference>
<feature type="binding site" evidence="6">
    <location>
        <position position="264"/>
    </location>
    <ligand>
        <name>S-adenosyl-L-methionine</name>
        <dbReference type="ChEBI" id="CHEBI:59789"/>
    </ligand>
</feature>
<dbReference type="OrthoDB" id="435282at2759"/>
<protein>
    <submittedName>
        <fullName evidence="8">S-adenosyl-L-methionine-dependent methyltransferase</fullName>
    </submittedName>
</protein>
<comment type="similarity">
    <text evidence="6">Belongs to the class I-like SAM-binding methyltransferase superfamily. RsmB/NOP family.</text>
</comment>
<gene>
    <name evidence="8" type="ORF">BCR33DRAFT_656460</name>
</gene>
<dbReference type="Pfam" id="PF21148">
    <property type="entry name" value="NSUN5_fdxn-like"/>
    <property type="match status" value="1"/>
</dbReference>
<evidence type="ECO:0000256" key="2">
    <source>
        <dbReference type="ARBA" id="ARBA00022679"/>
    </source>
</evidence>
<keyword evidence="9" id="KW-1185">Reference proteome</keyword>
<accession>A0A1Y2CX69</accession>
<comment type="caution">
    <text evidence="6">Lacks conserved residue(s) required for the propagation of feature annotation.</text>
</comment>
<dbReference type="AlphaFoldDB" id="A0A1Y2CX69"/>
<evidence type="ECO:0000259" key="7">
    <source>
        <dbReference type="PROSITE" id="PS51686"/>
    </source>
</evidence>
<keyword evidence="4 6" id="KW-0694">RNA-binding</keyword>
<dbReference type="Pfam" id="PF21153">
    <property type="entry name" value="NSUN5_N"/>
    <property type="match status" value="1"/>
</dbReference>
<reference evidence="8 9" key="1">
    <citation type="submission" date="2016-07" db="EMBL/GenBank/DDBJ databases">
        <title>Pervasive Adenine N6-methylation of Active Genes in Fungi.</title>
        <authorList>
            <consortium name="DOE Joint Genome Institute"/>
            <person name="Mondo S.J."/>
            <person name="Dannebaum R.O."/>
            <person name="Kuo R.C."/>
            <person name="Labutti K."/>
            <person name="Haridas S."/>
            <person name="Kuo A."/>
            <person name="Salamov A."/>
            <person name="Ahrendt S.R."/>
            <person name="Lipzen A."/>
            <person name="Sullivan W."/>
            <person name="Andreopoulos W.B."/>
            <person name="Clum A."/>
            <person name="Lindquist E."/>
            <person name="Daum C."/>
            <person name="Ramamoorthy G.K."/>
            <person name="Gryganskyi A."/>
            <person name="Culley D."/>
            <person name="Magnuson J.K."/>
            <person name="James T.Y."/>
            <person name="O'Malley M.A."/>
            <person name="Stajich J.E."/>
            <person name="Spatafora J.W."/>
            <person name="Visel A."/>
            <person name="Grigoriev I.V."/>
        </authorList>
    </citation>
    <scope>NUCLEOTIDE SEQUENCE [LARGE SCALE GENOMIC DNA]</scope>
    <source>
        <strain evidence="8 9">JEL800</strain>
    </source>
</reference>
<dbReference type="STRING" id="329046.A0A1Y2CX69"/>
<dbReference type="PRINTS" id="PR02008">
    <property type="entry name" value="RCMTFAMILY"/>
</dbReference>
<keyword evidence="1 6" id="KW-0489">Methyltransferase</keyword>
<dbReference type="PANTHER" id="PTHR22807">
    <property type="entry name" value="NOP2 YEAST -RELATED NOL1/NOP2/FMU SUN DOMAIN-CONTAINING"/>
    <property type="match status" value="1"/>
</dbReference>
<dbReference type="InterPro" id="IPR001678">
    <property type="entry name" value="MeTrfase_RsmB-F_NOP2_dom"/>
</dbReference>
<feature type="active site" description="Nucleophile" evidence="6">
    <location>
        <position position="381"/>
    </location>
</feature>
<dbReference type="GO" id="GO:0008173">
    <property type="term" value="F:RNA methyltransferase activity"/>
    <property type="evidence" value="ECO:0007669"/>
    <property type="project" value="InterPro"/>
</dbReference>
<comment type="catalytic activity">
    <reaction evidence="5">
        <text>a cytidine in 25S rRNA + S-adenosyl-L-methionine = a 5-methylcytidine in 25S rRNA + S-adenosyl-L-homocysteine + H(+)</text>
        <dbReference type="Rhea" id="RHEA:47780"/>
        <dbReference type="Rhea" id="RHEA-COMP:11911"/>
        <dbReference type="Rhea" id="RHEA-COMP:11912"/>
        <dbReference type="ChEBI" id="CHEBI:15378"/>
        <dbReference type="ChEBI" id="CHEBI:57856"/>
        <dbReference type="ChEBI" id="CHEBI:59789"/>
        <dbReference type="ChEBI" id="CHEBI:74483"/>
        <dbReference type="ChEBI" id="CHEBI:82748"/>
    </reaction>
</comment>
<dbReference type="PANTHER" id="PTHR22807:SF4">
    <property type="entry name" value="28S RRNA (CYTOSINE-C(5))-METHYLTRANSFERASE"/>
    <property type="match status" value="1"/>
</dbReference>
<evidence type="ECO:0000256" key="5">
    <source>
        <dbReference type="ARBA" id="ARBA00053002"/>
    </source>
</evidence>
<dbReference type="SUPFAM" id="SSF53335">
    <property type="entry name" value="S-adenosyl-L-methionine-dependent methyltransferases"/>
    <property type="match status" value="1"/>
</dbReference>
<feature type="binding site" evidence="6">
    <location>
        <begin position="240"/>
        <end position="246"/>
    </location>
    <ligand>
        <name>S-adenosyl-L-methionine</name>
        <dbReference type="ChEBI" id="CHEBI:59789"/>
    </ligand>
</feature>
<evidence type="ECO:0000256" key="4">
    <source>
        <dbReference type="ARBA" id="ARBA00022884"/>
    </source>
</evidence>
<name>A0A1Y2CX69_9FUNG</name>
<evidence type="ECO:0000313" key="8">
    <source>
        <dbReference type="EMBL" id="ORY50935.1"/>
    </source>
</evidence>